<dbReference type="Gene3D" id="1.10.260.40">
    <property type="entry name" value="lambda repressor-like DNA-binding domains"/>
    <property type="match status" value="1"/>
</dbReference>
<proteinExistence type="predicted"/>
<feature type="domain" description="HTH lacI-type" evidence="4">
    <location>
        <begin position="6"/>
        <end position="60"/>
    </location>
</feature>
<dbReference type="RefSeq" id="WP_129988740.1">
    <property type="nucleotide sequence ID" value="NZ_SDPU01000032.1"/>
</dbReference>
<evidence type="ECO:0000256" key="3">
    <source>
        <dbReference type="ARBA" id="ARBA00023163"/>
    </source>
</evidence>
<evidence type="ECO:0000259" key="4">
    <source>
        <dbReference type="PROSITE" id="PS50932"/>
    </source>
</evidence>
<dbReference type="GO" id="GO:0003700">
    <property type="term" value="F:DNA-binding transcription factor activity"/>
    <property type="evidence" value="ECO:0007669"/>
    <property type="project" value="TreeGrafter"/>
</dbReference>
<dbReference type="Pfam" id="PF00356">
    <property type="entry name" value="LacI"/>
    <property type="match status" value="1"/>
</dbReference>
<dbReference type="SUPFAM" id="SSF47413">
    <property type="entry name" value="lambda repressor-like DNA-binding domains"/>
    <property type="match status" value="1"/>
</dbReference>
<sequence>MAATSATLDTVAALAGVSRQTVSNALHHPDRLKAATRDRVLDAVRRSGYRPSLPARQLATRRAHAIAVRADPQQDGISGLVLDTFFHGLAEAGHDNGLRVVLYPAQATQEEEVALVDDLLHSRAADAVVLTATSATDERPTYLAATGQTFCAFGRPWGHADAPHDWVDVDGAAGTTLAVNHALERGCRRIAFLGWPDDGATGADRRRGWAEALDAAGVPGPRREDAAVNFAEGAEAAARRLLDLPAGERPDAIVCVSDTLAFGAHRAAATSPAAGDPPLVIGFDATPVARALGLPSVAQPIREAAHACLDLLVPRLAGEDPPARGVLLAPSLALPSH</sequence>
<dbReference type="GO" id="GO:0000976">
    <property type="term" value="F:transcription cis-regulatory region binding"/>
    <property type="evidence" value="ECO:0007669"/>
    <property type="project" value="TreeGrafter"/>
</dbReference>
<dbReference type="InterPro" id="IPR028082">
    <property type="entry name" value="Peripla_BP_I"/>
</dbReference>
<dbReference type="Gene3D" id="3.40.50.2300">
    <property type="match status" value="2"/>
</dbReference>
<gene>
    <name evidence="5" type="ORF">ETU37_18165</name>
</gene>
<dbReference type="SMART" id="SM00354">
    <property type="entry name" value="HTH_LACI"/>
    <property type="match status" value="1"/>
</dbReference>
<dbReference type="InterPro" id="IPR000843">
    <property type="entry name" value="HTH_LacI"/>
</dbReference>
<dbReference type="CDD" id="cd01392">
    <property type="entry name" value="HTH_LacI"/>
    <property type="match status" value="1"/>
</dbReference>
<dbReference type="PANTHER" id="PTHR30146">
    <property type="entry name" value="LACI-RELATED TRANSCRIPTIONAL REPRESSOR"/>
    <property type="match status" value="1"/>
</dbReference>
<dbReference type="InterPro" id="IPR046335">
    <property type="entry name" value="LacI/GalR-like_sensor"/>
</dbReference>
<evidence type="ECO:0000313" key="6">
    <source>
        <dbReference type="Proteomes" id="UP000291189"/>
    </source>
</evidence>
<dbReference type="PANTHER" id="PTHR30146:SF109">
    <property type="entry name" value="HTH-TYPE TRANSCRIPTIONAL REGULATOR GALS"/>
    <property type="match status" value="1"/>
</dbReference>
<evidence type="ECO:0000256" key="1">
    <source>
        <dbReference type="ARBA" id="ARBA00023015"/>
    </source>
</evidence>
<accession>A0A4Q5IWA1</accession>
<keyword evidence="6" id="KW-1185">Reference proteome</keyword>
<organism evidence="5 6">
    <name type="scientific">Nocardioides iriomotensis</name>
    <dbReference type="NCBI Taxonomy" id="715784"/>
    <lineage>
        <taxon>Bacteria</taxon>
        <taxon>Bacillati</taxon>
        <taxon>Actinomycetota</taxon>
        <taxon>Actinomycetes</taxon>
        <taxon>Propionibacteriales</taxon>
        <taxon>Nocardioidaceae</taxon>
        <taxon>Nocardioides</taxon>
    </lineage>
</organism>
<keyword evidence="2" id="KW-0238">DNA-binding</keyword>
<keyword evidence="3" id="KW-0804">Transcription</keyword>
<reference evidence="5 6" key="1">
    <citation type="submission" date="2019-01" db="EMBL/GenBank/DDBJ databases">
        <title>Nocardioides guangzhouensis sp. nov., an actinobacterium isolated from soil.</title>
        <authorList>
            <person name="Fu Y."/>
            <person name="Cai Y."/>
            <person name="Lin Z."/>
            <person name="Chen P."/>
        </authorList>
    </citation>
    <scope>NUCLEOTIDE SEQUENCE [LARGE SCALE GENOMIC DNA]</scope>
    <source>
        <strain evidence="5 6">NBRC 105384</strain>
    </source>
</reference>
<evidence type="ECO:0000313" key="5">
    <source>
        <dbReference type="EMBL" id="RYU10304.1"/>
    </source>
</evidence>
<keyword evidence="1" id="KW-0805">Transcription regulation</keyword>
<dbReference type="AlphaFoldDB" id="A0A4Q5IWA1"/>
<dbReference type="EMBL" id="SDPU01000032">
    <property type="protein sequence ID" value="RYU10304.1"/>
    <property type="molecule type" value="Genomic_DNA"/>
</dbReference>
<evidence type="ECO:0000256" key="2">
    <source>
        <dbReference type="ARBA" id="ARBA00023125"/>
    </source>
</evidence>
<dbReference type="Pfam" id="PF13377">
    <property type="entry name" value="Peripla_BP_3"/>
    <property type="match status" value="1"/>
</dbReference>
<comment type="caution">
    <text evidence="5">The sequence shown here is derived from an EMBL/GenBank/DDBJ whole genome shotgun (WGS) entry which is preliminary data.</text>
</comment>
<dbReference type="InterPro" id="IPR010982">
    <property type="entry name" value="Lambda_DNA-bd_dom_sf"/>
</dbReference>
<protein>
    <submittedName>
        <fullName evidence="5">LacI family transcriptional regulator</fullName>
    </submittedName>
</protein>
<dbReference type="OrthoDB" id="3430936at2"/>
<name>A0A4Q5IWA1_9ACTN</name>
<dbReference type="Proteomes" id="UP000291189">
    <property type="component" value="Unassembled WGS sequence"/>
</dbReference>
<dbReference type="PROSITE" id="PS50932">
    <property type="entry name" value="HTH_LACI_2"/>
    <property type="match status" value="1"/>
</dbReference>
<dbReference type="SUPFAM" id="SSF53822">
    <property type="entry name" value="Periplasmic binding protein-like I"/>
    <property type="match status" value="1"/>
</dbReference>